<comment type="caution">
    <text evidence="1">The sequence shown here is derived from an EMBL/GenBank/DDBJ whole genome shotgun (WGS) entry which is preliminary data.</text>
</comment>
<dbReference type="EMBL" id="CM045758">
    <property type="protein sequence ID" value="KAI8030863.1"/>
    <property type="molecule type" value="Genomic_DNA"/>
</dbReference>
<reference evidence="1 2" key="1">
    <citation type="journal article" date="2022" name="Plant J.">
        <title>Chromosome-level genome of Camellia lanceoleosa provides a valuable resource for understanding genome evolution and self-incompatibility.</title>
        <authorList>
            <person name="Gong W."/>
            <person name="Xiao S."/>
            <person name="Wang L."/>
            <person name="Liao Z."/>
            <person name="Chang Y."/>
            <person name="Mo W."/>
            <person name="Hu G."/>
            <person name="Li W."/>
            <person name="Zhao G."/>
            <person name="Zhu H."/>
            <person name="Hu X."/>
            <person name="Ji K."/>
            <person name="Xiang X."/>
            <person name="Song Q."/>
            <person name="Yuan D."/>
            <person name="Jin S."/>
            <person name="Zhang L."/>
        </authorList>
    </citation>
    <scope>NUCLEOTIDE SEQUENCE [LARGE SCALE GENOMIC DNA]</scope>
    <source>
        <strain evidence="1">SQ_2022a</strain>
    </source>
</reference>
<keyword evidence="2" id="KW-1185">Reference proteome</keyword>
<organism evidence="1 2">
    <name type="scientific">Camellia lanceoleosa</name>
    <dbReference type="NCBI Taxonomy" id="1840588"/>
    <lineage>
        <taxon>Eukaryota</taxon>
        <taxon>Viridiplantae</taxon>
        <taxon>Streptophyta</taxon>
        <taxon>Embryophyta</taxon>
        <taxon>Tracheophyta</taxon>
        <taxon>Spermatophyta</taxon>
        <taxon>Magnoliopsida</taxon>
        <taxon>eudicotyledons</taxon>
        <taxon>Gunneridae</taxon>
        <taxon>Pentapetalae</taxon>
        <taxon>asterids</taxon>
        <taxon>Ericales</taxon>
        <taxon>Theaceae</taxon>
        <taxon>Camellia</taxon>
    </lineage>
</organism>
<sequence>MDEEWGRHNMGDGDSTGGEKNEEIQNPPNQRPIKILNKPIFSKDDSRSLDEVYNYHANKTKSNTNPASGEFLEKLLASTKLTFAHFEEDEIMEARRPATVKEGRVSTETVKDEQVDAKADDFINKFRQQLKLQRLDSIRRYKDMISKEVAK</sequence>
<name>A0ACC0J0E7_9ERIC</name>
<gene>
    <name evidence="1" type="ORF">LOK49_LG01G01987</name>
</gene>
<protein>
    <submittedName>
        <fullName evidence="1">Pathogen-associated molecular patterns-induced protein A70</fullName>
    </submittedName>
</protein>
<dbReference type="Proteomes" id="UP001060215">
    <property type="component" value="Chromosome 1"/>
</dbReference>
<evidence type="ECO:0000313" key="1">
    <source>
        <dbReference type="EMBL" id="KAI8030863.1"/>
    </source>
</evidence>
<accession>A0ACC0J0E7</accession>
<evidence type="ECO:0000313" key="2">
    <source>
        <dbReference type="Proteomes" id="UP001060215"/>
    </source>
</evidence>
<proteinExistence type="predicted"/>